<dbReference type="Pfam" id="PF03965">
    <property type="entry name" value="Penicillinase_R"/>
    <property type="match status" value="1"/>
</dbReference>
<reference evidence="6" key="1">
    <citation type="journal article" date="2019" name="Int. J. Syst. Evol. Microbiol.">
        <title>The Global Catalogue of Microorganisms (GCM) 10K type strain sequencing project: providing services to taxonomists for standard genome sequencing and annotation.</title>
        <authorList>
            <consortium name="The Broad Institute Genomics Platform"/>
            <consortium name="The Broad Institute Genome Sequencing Center for Infectious Disease"/>
            <person name="Wu L."/>
            <person name="Ma J."/>
        </authorList>
    </citation>
    <scope>NUCLEOTIDE SEQUENCE [LARGE SCALE GENOMIC DNA]</scope>
    <source>
        <strain evidence="6">JCM 9371</strain>
    </source>
</reference>
<dbReference type="Gene3D" id="1.10.10.10">
    <property type="entry name" value="Winged helix-like DNA-binding domain superfamily/Winged helix DNA-binding domain"/>
    <property type="match status" value="1"/>
</dbReference>
<dbReference type="EMBL" id="JBHTGP010000013">
    <property type="protein sequence ID" value="MFD0687643.1"/>
    <property type="molecule type" value="Genomic_DNA"/>
</dbReference>
<proteinExistence type="inferred from homology"/>
<name>A0ABW2XQB2_9ACTN</name>
<keyword evidence="4" id="KW-0804">Transcription</keyword>
<dbReference type="RefSeq" id="WP_131756816.1">
    <property type="nucleotide sequence ID" value="NZ_CAACUY010000022.1"/>
</dbReference>
<evidence type="ECO:0000256" key="3">
    <source>
        <dbReference type="ARBA" id="ARBA00023125"/>
    </source>
</evidence>
<dbReference type="InterPro" id="IPR005650">
    <property type="entry name" value="BlaI_family"/>
</dbReference>
<organism evidence="5 6">
    <name type="scientific">Actinomadura fibrosa</name>
    <dbReference type="NCBI Taxonomy" id="111802"/>
    <lineage>
        <taxon>Bacteria</taxon>
        <taxon>Bacillati</taxon>
        <taxon>Actinomycetota</taxon>
        <taxon>Actinomycetes</taxon>
        <taxon>Streptosporangiales</taxon>
        <taxon>Thermomonosporaceae</taxon>
        <taxon>Actinomadura</taxon>
    </lineage>
</organism>
<evidence type="ECO:0000256" key="4">
    <source>
        <dbReference type="ARBA" id="ARBA00023163"/>
    </source>
</evidence>
<comment type="similarity">
    <text evidence="1">Belongs to the BlaI transcriptional regulatory family.</text>
</comment>
<protein>
    <submittedName>
        <fullName evidence="5">BlaI/MecI/CopY family transcriptional regulator</fullName>
    </submittedName>
</protein>
<evidence type="ECO:0000313" key="5">
    <source>
        <dbReference type="EMBL" id="MFD0687643.1"/>
    </source>
</evidence>
<evidence type="ECO:0000256" key="1">
    <source>
        <dbReference type="ARBA" id="ARBA00011046"/>
    </source>
</evidence>
<dbReference type="InterPro" id="IPR036388">
    <property type="entry name" value="WH-like_DNA-bd_sf"/>
</dbReference>
<keyword evidence="3" id="KW-0238">DNA-binding</keyword>
<dbReference type="InterPro" id="IPR036390">
    <property type="entry name" value="WH_DNA-bd_sf"/>
</dbReference>
<accession>A0ABW2XQB2</accession>
<keyword evidence="6" id="KW-1185">Reference proteome</keyword>
<evidence type="ECO:0000313" key="6">
    <source>
        <dbReference type="Proteomes" id="UP001597063"/>
    </source>
</evidence>
<comment type="caution">
    <text evidence="5">The sequence shown here is derived from an EMBL/GenBank/DDBJ whole genome shotgun (WGS) entry which is preliminary data.</text>
</comment>
<dbReference type="SUPFAM" id="SSF46785">
    <property type="entry name" value="Winged helix' DNA-binding domain"/>
    <property type="match status" value="1"/>
</dbReference>
<keyword evidence="2" id="KW-0805">Transcription regulation</keyword>
<sequence>MAGRDRRRAAGALESEIMAVLHRAGEPLSTAQVQERLEADLAYTTVVTILTRLTSKGLLARAKAGRAFAYEPVSDEPGLAARRMHEVMRGRSDRDAVLARFVGALSDRDESLLRELLGERAHRPGEDG</sequence>
<evidence type="ECO:0000256" key="2">
    <source>
        <dbReference type="ARBA" id="ARBA00023015"/>
    </source>
</evidence>
<dbReference type="Proteomes" id="UP001597063">
    <property type="component" value="Unassembled WGS sequence"/>
</dbReference>
<gene>
    <name evidence="5" type="ORF">ACFQZM_24325</name>
</gene>